<evidence type="ECO:0000313" key="3">
    <source>
        <dbReference type="EMBL" id="CAD9859455.1"/>
    </source>
</evidence>
<proteinExistence type="predicted"/>
<sequence length="634" mass="68390">MESQDQEAVENCWCHTCNARITANIDESSGELQCAQCGESFVEVLEDDGDISPPSATWNNQDNEASSEEQTTASTGSGASRGAGGDGPAGGQGQGQGQGGEAGSGSLAEALPCVVYLHGNSSCRLDVLRSGVLSTVAIIGYSLVSFDFSGSGLSDGDYVSLGYYEKDDIDDVVRFITTSGWASKVVLWGRSMGAASALLYTATHGGNVSALVLDSPFSSLSTVALDLVENSKLQAPGFLVKGFLQFLRMSVRNRANFDISELEVEQEAQRCTVSALFLTAQQDRMVLPYHSIALCQAYGGLSQRLEFVGSHNSHRPSLALKAIAIFARTAIEAPHRVSSAFRTIDQLFGGTSEIYEPTPYNPRPDSSWMGIFGQKPSRSASTGRNTSRMRELSRQRGGGSLRPQSSVLQTSLENRGTLQRSCSISKLQQSGGTGPVFRKQLDLLAQDAEDEVLEELFTKAVAICALEEWYHMGRKRVVDSVVGQVEDRLLDELVIMACAHCRISQDADDTRLYQSSEEHRKFLLSMRAAEEAADHWGHEEFDVSYWAKDDWTVYEGLGVMRLFKAVGAWHGRVLGGMSAGTNTSPREPWEDSPPLGPKASEPSRLASRSGAPMTTSAMLRQASGGKESAPNGAR</sequence>
<accession>A0A7S2XUR6</accession>
<feature type="compositionally biased region" description="Gly residues" evidence="1">
    <location>
        <begin position="79"/>
        <end position="103"/>
    </location>
</feature>
<dbReference type="AlphaFoldDB" id="A0A7S2XUR6"/>
<dbReference type="InterPro" id="IPR022742">
    <property type="entry name" value="Hydrolase_4"/>
</dbReference>
<evidence type="ECO:0000259" key="2">
    <source>
        <dbReference type="Pfam" id="PF12146"/>
    </source>
</evidence>
<dbReference type="Pfam" id="PF12146">
    <property type="entry name" value="Hydrolase_4"/>
    <property type="match status" value="1"/>
</dbReference>
<feature type="compositionally biased region" description="Polar residues" evidence="1">
    <location>
        <begin position="376"/>
        <end position="386"/>
    </location>
</feature>
<feature type="region of interest" description="Disordered" evidence="1">
    <location>
        <begin position="365"/>
        <end position="414"/>
    </location>
</feature>
<dbReference type="Gene3D" id="3.40.50.1820">
    <property type="entry name" value="alpha/beta hydrolase"/>
    <property type="match status" value="1"/>
</dbReference>
<dbReference type="InterPro" id="IPR029058">
    <property type="entry name" value="AB_hydrolase_fold"/>
</dbReference>
<organism evidence="3">
    <name type="scientific">Fibrocapsa japonica</name>
    <dbReference type="NCBI Taxonomy" id="94617"/>
    <lineage>
        <taxon>Eukaryota</taxon>
        <taxon>Sar</taxon>
        <taxon>Stramenopiles</taxon>
        <taxon>Ochrophyta</taxon>
        <taxon>Raphidophyceae</taxon>
        <taxon>Chattonellales</taxon>
        <taxon>Chattonellaceae</taxon>
        <taxon>Fibrocapsa</taxon>
    </lineage>
</organism>
<evidence type="ECO:0000256" key="1">
    <source>
        <dbReference type="SAM" id="MobiDB-lite"/>
    </source>
</evidence>
<feature type="region of interest" description="Disordered" evidence="1">
    <location>
        <begin position="577"/>
        <end position="634"/>
    </location>
</feature>
<name>A0A7S2XUR6_9STRA</name>
<dbReference type="PANTHER" id="PTHR43358:SF4">
    <property type="entry name" value="ALPHA_BETA HYDROLASE FOLD-1 DOMAIN-CONTAINING PROTEIN"/>
    <property type="match status" value="1"/>
</dbReference>
<dbReference type="InterPro" id="IPR052920">
    <property type="entry name" value="DNA-binding_regulatory"/>
</dbReference>
<feature type="compositionally biased region" description="Polar residues" evidence="1">
    <location>
        <begin position="402"/>
        <end position="414"/>
    </location>
</feature>
<dbReference type="EMBL" id="HBHR01004189">
    <property type="protein sequence ID" value="CAD9859455.1"/>
    <property type="molecule type" value="Transcribed_RNA"/>
</dbReference>
<protein>
    <recommendedName>
        <fullName evidence="2">Serine aminopeptidase S33 domain-containing protein</fullName>
    </recommendedName>
</protein>
<feature type="region of interest" description="Disordered" evidence="1">
    <location>
        <begin position="46"/>
        <end position="103"/>
    </location>
</feature>
<reference evidence="3" key="1">
    <citation type="submission" date="2021-01" db="EMBL/GenBank/DDBJ databases">
        <authorList>
            <person name="Corre E."/>
            <person name="Pelletier E."/>
            <person name="Niang G."/>
            <person name="Scheremetjew M."/>
            <person name="Finn R."/>
            <person name="Kale V."/>
            <person name="Holt S."/>
            <person name="Cochrane G."/>
            <person name="Meng A."/>
            <person name="Brown T."/>
            <person name="Cohen L."/>
        </authorList>
    </citation>
    <scope>NUCLEOTIDE SEQUENCE</scope>
    <source>
        <strain evidence="3">CCMP1661</strain>
    </source>
</reference>
<feature type="domain" description="Serine aminopeptidase S33" evidence="2">
    <location>
        <begin position="136"/>
        <end position="221"/>
    </location>
</feature>
<gene>
    <name evidence="3" type="ORF">FJAP1339_LOCUS1974</name>
</gene>
<dbReference type="SUPFAM" id="SSF53474">
    <property type="entry name" value="alpha/beta-Hydrolases"/>
    <property type="match status" value="1"/>
</dbReference>
<feature type="compositionally biased region" description="Polar residues" evidence="1">
    <location>
        <begin position="54"/>
        <end position="64"/>
    </location>
</feature>
<dbReference type="PANTHER" id="PTHR43358">
    <property type="entry name" value="ALPHA/BETA-HYDROLASE"/>
    <property type="match status" value="1"/>
</dbReference>